<dbReference type="GO" id="GO:0008171">
    <property type="term" value="F:O-methyltransferase activity"/>
    <property type="evidence" value="ECO:0007669"/>
    <property type="project" value="InterPro"/>
</dbReference>
<evidence type="ECO:0000313" key="6">
    <source>
        <dbReference type="Proteomes" id="UP000017836"/>
    </source>
</evidence>
<proteinExistence type="predicted"/>
<keyword evidence="1" id="KW-0489">Methyltransferase</keyword>
<dbReference type="AlphaFoldDB" id="U5D1A9"/>
<dbReference type="PROSITE" id="PS51683">
    <property type="entry name" value="SAM_OMT_II"/>
    <property type="match status" value="1"/>
</dbReference>
<gene>
    <name evidence="5" type="ORF">AMTR_s02092p00000500</name>
</gene>
<reference evidence="6" key="1">
    <citation type="journal article" date="2013" name="Science">
        <title>The Amborella genome and the evolution of flowering plants.</title>
        <authorList>
            <consortium name="Amborella Genome Project"/>
        </authorList>
    </citation>
    <scope>NUCLEOTIDE SEQUENCE [LARGE SCALE GENOMIC DNA]</scope>
</reference>
<dbReference type="Gene3D" id="3.40.50.150">
    <property type="entry name" value="Vaccinia Virus protein VP39"/>
    <property type="match status" value="1"/>
</dbReference>
<keyword evidence="2" id="KW-0808">Transferase</keyword>
<dbReference type="Pfam" id="PF00891">
    <property type="entry name" value="Methyltransf_2"/>
    <property type="match status" value="1"/>
</dbReference>
<evidence type="ECO:0000259" key="4">
    <source>
        <dbReference type="Pfam" id="PF00891"/>
    </source>
</evidence>
<feature type="non-terminal residue" evidence="5">
    <location>
        <position position="87"/>
    </location>
</feature>
<dbReference type="eggNOG" id="KOG3178">
    <property type="taxonomic scope" value="Eukaryota"/>
</dbReference>
<evidence type="ECO:0000256" key="2">
    <source>
        <dbReference type="ARBA" id="ARBA00022679"/>
    </source>
</evidence>
<sequence>MASNSRVVLDALLLEYKSEFAGFTSLVDVAGGTGTAISKIVEANPHISGINFDLPHVVATAPNYPGVVNVGGDMFSSIPSADGVFMK</sequence>
<name>U5D1A9_AMBTC</name>
<dbReference type="Proteomes" id="UP000017836">
    <property type="component" value="Unassembled WGS sequence"/>
</dbReference>
<dbReference type="Gramene" id="ERN10861">
    <property type="protein sequence ID" value="ERN10861"/>
    <property type="gene ID" value="AMTR_s02092p00000500"/>
</dbReference>
<organism evidence="5 6">
    <name type="scientific">Amborella trichopoda</name>
    <dbReference type="NCBI Taxonomy" id="13333"/>
    <lineage>
        <taxon>Eukaryota</taxon>
        <taxon>Viridiplantae</taxon>
        <taxon>Streptophyta</taxon>
        <taxon>Embryophyta</taxon>
        <taxon>Tracheophyta</taxon>
        <taxon>Spermatophyta</taxon>
        <taxon>Magnoliopsida</taxon>
        <taxon>Amborellales</taxon>
        <taxon>Amborellaceae</taxon>
        <taxon>Amborella</taxon>
    </lineage>
</organism>
<accession>U5D1A9</accession>
<keyword evidence="6" id="KW-1185">Reference proteome</keyword>
<dbReference type="EMBL" id="KI392795">
    <property type="protein sequence ID" value="ERN10861.1"/>
    <property type="molecule type" value="Genomic_DNA"/>
</dbReference>
<keyword evidence="3" id="KW-0949">S-adenosyl-L-methionine</keyword>
<dbReference type="HOGENOM" id="CLU_005533_10_2_1"/>
<dbReference type="OMA" id="FAKIPHE"/>
<dbReference type="InterPro" id="IPR001077">
    <property type="entry name" value="COMT_C"/>
</dbReference>
<protein>
    <recommendedName>
        <fullName evidence="4">O-methyltransferase C-terminal domain-containing protein</fullName>
    </recommendedName>
</protein>
<dbReference type="PANTHER" id="PTHR11746">
    <property type="entry name" value="O-METHYLTRANSFERASE"/>
    <property type="match status" value="1"/>
</dbReference>
<feature type="domain" description="O-methyltransferase C-terminal" evidence="4">
    <location>
        <begin position="1"/>
        <end position="87"/>
    </location>
</feature>
<evidence type="ECO:0000313" key="5">
    <source>
        <dbReference type="EMBL" id="ERN10861.1"/>
    </source>
</evidence>
<dbReference type="InterPro" id="IPR016461">
    <property type="entry name" value="COMT-like"/>
</dbReference>
<evidence type="ECO:0000256" key="3">
    <source>
        <dbReference type="ARBA" id="ARBA00022691"/>
    </source>
</evidence>
<dbReference type="InterPro" id="IPR029063">
    <property type="entry name" value="SAM-dependent_MTases_sf"/>
</dbReference>
<dbReference type="SUPFAM" id="SSF53335">
    <property type="entry name" value="S-adenosyl-L-methionine-dependent methyltransferases"/>
    <property type="match status" value="1"/>
</dbReference>
<dbReference type="GO" id="GO:0032259">
    <property type="term" value="P:methylation"/>
    <property type="evidence" value="ECO:0007669"/>
    <property type="project" value="UniProtKB-KW"/>
</dbReference>
<evidence type="ECO:0000256" key="1">
    <source>
        <dbReference type="ARBA" id="ARBA00022603"/>
    </source>
</evidence>